<feature type="region of interest" description="Disordered" evidence="1">
    <location>
        <begin position="1"/>
        <end position="21"/>
    </location>
</feature>
<reference evidence="2 3" key="1">
    <citation type="submission" date="2014-04" db="EMBL/GenBank/DDBJ databases">
        <authorList>
            <consortium name="DOE Joint Genome Institute"/>
            <person name="Kuo A."/>
            <person name="Kohler A."/>
            <person name="Costa M.D."/>
            <person name="Nagy L.G."/>
            <person name="Floudas D."/>
            <person name="Copeland A."/>
            <person name="Barry K.W."/>
            <person name="Cichocki N."/>
            <person name="Veneault-Fourrey C."/>
            <person name="LaButti K."/>
            <person name="Lindquist E.A."/>
            <person name="Lipzen A."/>
            <person name="Lundell T."/>
            <person name="Morin E."/>
            <person name="Murat C."/>
            <person name="Sun H."/>
            <person name="Tunlid A."/>
            <person name="Henrissat B."/>
            <person name="Grigoriev I.V."/>
            <person name="Hibbett D.S."/>
            <person name="Martin F."/>
            <person name="Nordberg H.P."/>
            <person name="Cantor M.N."/>
            <person name="Hua S.X."/>
        </authorList>
    </citation>
    <scope>NUCLEOTIDE SEQUENCE [LARGE SCALE GENOMIC DNA]</scope>
    <source>
        <strain evidence="2 3">441</strain>
    </source>
</reference>
<keyword evidence="3" id="KW-1185">Reference proteome</keyword>
<dbReference type="EMBL" id="KN833689">
    <property type="protein sequence ID" value="KIK29521.1"/>
    <property type="molecule type" value="Genomic_DNA"/>
</dbReference>
<sequence>MTMRFVSGSPNGRSTAGRSRTMPQYFLDKATTCASRPNLCGRCRRPPDKALTTVHVAYKRTVPVAWIAKRHPPLS</sequence>
<organism evidence="2 3">
    <name type="scientific">Pisolithus microcarpus 441</name>
    <dbReference type="NCBI Taxonomy" id="765257"/>
    <lineage>
        <taxon>Eukaryota</taxon>
        <taxon>Fungi</taxon>
        <taxon>Dikarya</taxon>
        <taxon>Basidiomycota</taxon>
        <taxon>Agaricomycotina</taxon>
        <taxon>Agaricomycetes</taxon>
        <taxon>Agaricomycetidae</taxon>
        <taxon>Boletales</taxon>
        <taxon>Sclerodermatineae</taxon>
        <taxon>Pisolithaceae</taxon>
        <taxon>Pisolithus</taxon>
    </lineage>
</organism>
<protein>
    <submittedName>
        <fullName evidence="2">Uncharacterized protein</fullName>
    </submittedName>
</protein>
<gene>
    <name evidence="2" type="ORF">PISMIDRAFT_485038</name>
</gene>
<evidence type="ECO:0000256" key="1">
    <source>
        <dbReference type="SAM" id="MobiDB-lite"/>
    </source>
</evidence>
<dbReference type="HOGENOM" id="CLU_2672018_0_0_1"/>
<dbReference type="Proteomes" id="UP000054018">
    <property type="component" value="Unassembled WGS sequence"/>
</dbReference>
<reference evidence="3" key="2">
    <citation type="submission" date="2015-01" db="EMBL/GenBank/DDBJ databases">
        <title>Evolutionary Origins and Diversification of the Mycorrhizal Mutualists.</title>
        <authorList>
            <consortium name="DOE Joint Genome Institute"/>
            <consortium name="Mycorrhizal Genomics Consortium"/>
            <person name="Kohler A."/>
            <person name="Kuo A."/>
            <person name="Nagy L.G."/>
            <person name="Floudas D."/>
            <person name="Copeland A."/>
            <person name="Barry K.W."/>
            <person name="Cichocki N."/>
            <person name="Veneault-Fourrey C."/>
            <person name="LaButti K."/>
            <person name="Lindquist E.A."/>
            <person name="Lipzen A."/>
            <person name="Lundell T."/>
            <person name="Morin E."/>
            <person name="Murat C."/>
            <person name="Riley R."/>
            <person name="Ohm R."/>
            <person name="Sun H."/>
            <person name="Tunlid A."/>
            <person name="Henrissat B."/>
            <person name="Grigoriev I.V."/>
            <person name="Hibbett D.S."/>
            <person name="Martin F."/>
        </authorList>
    </citation>
    <scope>NUCLEOTIDE SEQUENCE [LARGE SCALE GENOMIC DNA]</scope>
    <source>
        <strain evidence="3">441</strain>
    </source>
</reference>
<dbReference type="AlphaFoldDB" id="A0A0C9ZJS2"/>
<name>A0A0C9ZJS2_9AGAM</name>
<feature type="compositionally biased region" description="Polar residues" evidence="1">
    <location>
        <begin position="8"/>
        <end position="21"/>
    </location>
</feature>
<evidence type="ECO:0000313" key="3">
    <source>
        <dbReference type="Proteomes" id="UP000054018"/>
    </source>
</evidence>
<proteinExistence type="predicted"/>
<accession>A0A0C9ZJS2</accession>
<evidence type="ECO:0000313" key="2">
    <source>
        <dbReference type="EMBL" id="KIK29521.1"/>
    </source>
</evidence>